<accession>C4GH26</accession>
<dbReference type="Proteomes" id="UP000003009">
    <property type="component" value="Unassembled WGS sequence"/>
</dbReference>
<protein>
    <submittedName>
        <fullName evidence="1">Uncharacterized protein</fullName>
    </submittedName>
</protein>
<dbReference type="EMBL" id="ACJW02000002">
    <property type="protein sequence ID" value="EEP68265.1"/>
    <property type="molecule type" value="Genomic_DNA"/>
</dbReference>
<reference evidence="1" key="1">
    <citation type="submission" date="2009-04" db="EMBL/GenBank/DDBJ databases">
        <authorList>
            <person name="Weinstock G."/>
            <person name="Sodergren E."/>
            <person name="Clifton S."/>
            <person name="Fulton L."/>
            <person name="Fulton B."/>
            <person name="Courtney L."/>
            <person name="Fronick C."/>
            <person name="Harrison M."/>
            <person name="Strong C."/>
            <person name="Farmer C."/>
            <person name="Delahaunty K."/>
            <person name="Markovic C."/>
            <person name="Hall O."/>
            <person name="Minx P."/>
            <person name="Tomlinson C."/>
            <person name="Mitreva M."/>
            <person name="Nelson J."/>
            <person name="Hou S."/>
            <person name="Wollam A."/>
            <person name="Pepin K.H."/>
            <person name="Johnson M."/>
            <person name="Bhonagiri V."/>
            <person name="Nash W.E."/>
            <person name="Warren W."/>
            <person name="Chinwalla A."/>
            <person name="Mardis E.R."/>
            <person name="Wilson R.K."/>
        </authorList>
    </citation>
    <scope>NUCLEOTIDE SEQUENCE [LARGE SCALE GENOMIC DNA]</scope>
    <source>
        <strain evidence="1">ATCC 51147</strain>
    </source>
</reference>
<keyword evidence="2" id="KW-1185">Reference proteome</keyword>
<gene>
    <name evidence="1" type="ORF">GCWU000324_00156</name>
</gene>
<name>C4GH26_9NEIS</name>
<evidence type="ECO:0000313" key="1">
    <source>
        <dbReference type="EMBL" id="EEP68265.1"/>
    </source>
</evidence>
<proteinExistence type="predicted"/>
<dbReference type="HOGENOM" id="CLU_3217389_0_0_4"/>
<organism evidence="1 2">
    <name type="scientific">Kingella oralis ATCC 51147</name>
    <dbReference type="NCBI Taxonomy" id="629741"/>
    <lineage>
        <taxon>Bacteria</taxon>
        <taxon>Pseudomonadati</taxon>
        <taxon>Pseudomonadota</taxon>
        <taxon>Betaproteobacteria</taxon>
        <taxon>Neisseriales</taxon>
        <taxon>Neisseriaceae</taxon>
        <taxon>Kingella</taxon>
    </lineage>
</organism>
<comment type="caution">
    <text evidence="1">The sequence shown here is derived from an EMBL/GenBank/DDBJ whole genome shotgun (WGS) entry which is preliminary data.</text>
</comment>
<evidence type="ECO:0000313" key="2">
    <source>
        <dbReference type="Proteomes" id="UP000003009"/>
    </source>
</evidence>
<sequence length="44" mass="4755">MGVSTSTSVLMLSISLPCAKGGDYTALRRQLVGSLKTPYNSRFF</sequence>
<dbReference type="AlphaFoldDB" id="C4GH26"/>